<evidence type="ECO:0000313" key="7">
    <source>
        <dbReference type="Proteomes" id="UP001159428"/>
    </source>
</evidence>
<dbReference type="InterPro" id="IPR004871">
    <property type="entry name" value="RSE1/DDB1/CPSF1_C"/>
</dbReference>
<evidence type="ECO:0000256" key="2">
    <source>
        <dbReference type="ARBA" id="ARBA00023242"/>
    </source>
</evidence>
<organism evidence="6 7">
    <name type="scientific">Pocillopora meandrina</name>
    <dbReference type="NCBI Taxonomy" id="46732"/>
    <lineage>
        <taxon>Eukaryota</taxon>
        <taxon>Metazoa</taxon>
        <taxon>Cnidaria</taxon>
        <taxon>Anthozoa</taxon>
        <taxon>Hexacorallia</taxon>
        <taxon>Scleractinia</taxon>
        <taxon>Astrocoeniina</taxon>
        <taxon>Pocilloporidae</taxon>
        <taxon>Pocillopora</taxon>
    </lineage>
</organism>
<name>A0AAU9VY76_9CNID</name>
<dbReference type="Pfam" id="PF03178">
    <property type="entry name" value="CPSF_A"/>
    <property type="match status" value="1"/>
</dbReference>
<reference evidence="6 7" key="1">
    <citation type="submission" date="2022-05" db="EMBL/GenBank/DDBJ databases">
        <authorList>
            <consortium name="Genoscope - CEA"/>
            <person name="William W."/>
        </authorList>
    </citation>
    <scope>NUCLEOTIDE SEQUENCE [LARGE SCALE GENOMIC DNA]</scope>
</reference>
<proteinExistence type="predicted"/>
<keyword evidence="7" id="KW-1185">Reference proteome</keyword>
<dbReference type="InterPro" id="IPR018846">
    <property type="entry name" value="Beta-prop_RSE1/DDB1/CPSF1_1st"/>
</dbReference>
<sequence length="1410" mass="157188">MYAIYKQTHPPTGIEHCVYCQFFSPAENNLVVAGTSQLRIYKFYTQDEVGDGLRESFSGDFSCYGTAKRRKLELVSQYSLFGNIECLKAVRLAGNSRDSLLLSFKDAKFAVVDYDPGTHDLKTRSLHYFEDDKITKSCNQEYFRPPVVCVDPDRRCAVMLIYGTHIVVLPFRQEGVLDEHEQEGTFTASGDRSPLLPSYTINLKDIHEKLCNIIDIQFLHGYYEPTLLILYEPLQTWPGRLAMRHDTCALVAVSLNLSQRTHPVVWSLNNLPFDCSQVLAVPKPIGGVLVCATNSLLYLNQSVPPYGVSLNSIAEHSTDFPLKVQEGVVITLDGAQTLFISSDKLVFSLKGGEIYVVTLVTDGVRSVRGFNFDKAAASVLTSCVCECGNGYLFLGSRLGNSILVKYTEKEELGTEPDLFSPGMDPPQAKRRRLDTDYTYALDDLDELEVYGKEEQSGVKLTSYSFEVCDSLLNIGPCTSVDMGEPAFLSVSFWDQSFFSGGKELDLELVSCSGYGKNGALSVLQRSVRPQVVTTFELPGCVDMWTVLSGEQGDNSYHSFLLLSREDSSMVLKTEQEIMELDHSGFTSQYPTVFAGNLGNGKYILQVTPQGVSLLEGVTQLYHISLDAGLSSIVWCSLSDPYAVMMTADGSIILLEFTLEGTEPKVKISRPQINQGGKVCACCAYRDVSGIFSTEKVDQSLRKVQRQTSTPTTPKSMDVLDEDELLYGESSLPFTSDEEAQEQKNVNDSVFTGESNAETVNPTWWCVVCRDNGVLEIYTLPDFKLVFLVKNFNMAPRVLVDSGSASGVSITGSVGQEDSSPVREILLAGLGHKNSRPMLIALVEQELLVYEAFTFTEASVESHLNLRFKKVQHNLLLRDKKSKQQKVKQVDGIQGTKPKVSSLRVFSDVSSYSGVFLCGSYPYWLFVTSRGALRTHPMNIDGAVTCFAPFHNVNCPKGFLYFNKKGELRISVLPTHLSYDAPWPVRKVPLRCTPHFVTYNRESKTYAVVTSLSEQTKRVVKLNTEDHEAEDIDRDSRFVYPIIDRFSLQLISPVSWEIIPGTRIEMEDWEHVTTCKNLMLASQETHAGHKGFICVGTTHVYGEDITCRGRILIFDIIEVVPEPGQPLTKNKFKMLYGKEQKGPVSALTQVNGYLVSAIGQKIYIWNFKDSNDLVGMAFIDTQMYIHSLMSIKTLIIAADLCKSITLLRLQEETKTLAFVSKDPKPLEVYSADFVIDGPQLGFLVSDGDQNLLLLTYQPEAVESFGGQRLLQRADINIGSHITSFFRIRARTTGKVGGKDLRQLTCFGTLDGGLGLLLPMTEKTYRRLHMLQTKLVECIPHVAGLNPKAFRLVRGKKRSLNNPHRNILDGELLSKFLQLGTMEKLEVAKKIGTTPAQILDDLMDVERSCSHF</sequence>
<dbReference type="Gene3D" id="1.10.150.910">
    <property type="match status" value="1"/>
</dbReference>
<evidence type="ECO:0000259" key="5">
    <source>
        <dbReference type="Pfam" id="PF23726"/>
    </source>
</evidence>
<evidence type="ECO:0000256" key="1">
    <source>
        <dbReference type="ARBA" id="ARBA00004123"/>
    </source>
</evidence>
<dbReference type="GO" id="GO:0003676">
    <property type="term" value="F:nucleic acid binding"/>
    <property type="evidence" value="ECO:0007669"/>
    <property type="project" value="InterPro"/>
</dbReference>
<dbReference type="PANTHER" id="PTHR10644">
    <property type="entry name" value="DNA REPAIR/RNA PROCESSING CPSF FAMILY"/>
    <property type="match status" value="1"/>
</dbReference>
<dbReference type="Pfam" id="PF23726">
    <property type="entry name" value="Beta-prop_RSE1_2nd"/>
    <property type="match status" value="1"/>
</dbReference>
<dbReference type="InterPro" id="IPR058543">
    <property type="entry name" value="Beta-prop_RSE1/DDB1/CPSF1_2nd"/>
</dbReference>
<keyword evidence="2" id="KW-0539">Nucleus</keyword>
<comment type="caution">
    <text evidence="6">The sequence shown here is derived from an EMBL/GenBank/DDBJ whole genome shotgun (WGS) entry which is preliminary data.</text>
</comment>
<evidence type="ECO:0008006" key="8">
    <source>
        <dbReference type="Google" id="ProtNLM"/>
    </source>
</evidence>
<dbReference type="EMBL" id="CALNXJ010000006">
    <property type="protein sequence ID" value="CAH3042322.1"/>
    <property type="molecule type" value="Genomic_DNA"/>
</dbReference>
<dbReference type="Pfam" id="PF10433">
    <property type="entry name" value="Beta-prop_RSE1_1st"/>
    <property type="match status" value="1"/>
</dbReference>
<feature type="domain" description="RSE1/DDB1/CPSF1 C-terminal" evidence="3">
    <location>
        <begin position="1045"/>
        <end position="1375"/>
    </location>
</feature>
<gene>
    <name evidence="6" type="ORF">PMEA_00028764</name>
</gene>
<evidence type="ECO:0000259" key="4">
    <source>
        <dbReference type="Pfam" id="PF10433"/>
    </source>
</evidence>
<feature type="domain" description="RSE1/DDB1/CPSF1 second beta-propeller" evidence="5">
    <location>
        <begin position="529"/>
        <end position="971"/>
    </location>
</feature>
<evidence type="ECO:0000313" key="6">
    <source>
        <dbReference type="EMBL" id="CAH3042322.1"/>
    </source>
</evidence>
<dbReference type="GO" id="GO:0005634">
    <property type="term" value="C:nucleus"/>
    <property type="evidence" value="ECO:0007669"/>
    <property type="project" value="UniProtKB-SubCell"/>
</dbReference>
<dbReference type="InterPro" id="IPR050358">
    <property type="entry name" value="RSE1/DDB1/CFT1"/>
</dbReference>
<comment type="subcellular location">
    <subcellularLocation>
        <location evidence="1">Nucleus</location>
    </subcellularLocation>
</comment>
<evidence type="ECO:0000259" key="3">
    <source>
        <dbReference type="Pfam" id="PF03178"/>
    </source>
</evidence>
<dbReference type="Proteomes" id="UP001159428">
    <property type="component" value="Unassembled WGS sequence"/>
</dbReference>
<dbReference type="InterPro" id="IPR015943">
    <property type="entry name" value="WD40/YVTN_repeat-like_dom_sf"/>
</dbReference>
<accession>A0AAU9VY76</accession>
<feature type="domain" description="RSE1/DDB1/CPSF1 first beta-propeller" evidence="4">
    <location>
        <begin position="14"/>
        <end position="410"/>
    </location>
</feature>
<dbReference type="Gene3D" id="2.130.10.10">
    <property type="entry name" value="YVTN repeat-like/Quinoprotein amine dehydrogenase"/>
    <property type="match status" value="2"/>
</dbReference>
<dbReference type="FunFam" id="2.130.10.10:FF:000100">
    <property type="entry name" value="Cleavage and polyadenylation specificity factor subunit 1"/>
    <property type="match status" value="1"/>
</dbReference>
<dbReference type="FunFam" id="2.130.10.10:FF:000118">
    <property type="entry name" value="Cleavage and polyadenylation specificity factor subunit 1"/>
    <property type="match status" value="1"/>
</dbReference>
<protein>
    <recommendedName>
        <fullName evidence="8">Cleavage and polyadenylation specificity factor subunit 1</fullName>
    </recommendedName>
</protein>